<dbReference type="Gene3D" id="1.20.5.320">
    <property type="entry name" value="6-Phosphogluconate Dehydrogenase, domain 3"/>
    <property type="match status" value="1"/>
</dbReference>
<comment type="function">
    <text evidence="1 11">Catalyzes the oxidative decarboxylation of 6-phosphogluconate to ribulose 5-phosphate and CO(2), with concomitant reduction of NADP to NADPH.</text>
</comment>
<accession>A0ABV5JFT6</accession>
<dbReference type="InterPro" id="IPR006115">
    <property type="entry name" value="6PGDH_NADP-bd"/>
</dbReference>
<comment type="similarity">
    <text evidence="3 11 12">Belongs to the 6-phosphogluconate dehydrogenase family.</text>
</comment>
<dbReference type="PIRSF" id="PIRSF000109">
    <property type="entry name" value="6PGD"/>
    <property type="match status" value="1"/>
</dbReference>
<evidence type="ECO:0000256" key="3">
    <source>
        <dbReference type="ARBA" id="ARBA00008419"/>
    </source>
</evidence>
<dbReference type="PRINTS" id="PR00076">
    <property type="entry name" value="6PGDHDRGNASE"/>
</dbReference>
<organism evidence="14 15">
    <name type="scientific">Pseudohalocynthiibacter aestuariivivens</name>
    <dbReference type="NCBI Taxonomy" id="1591409"/>
    <lineage>
        <taxon>Bacteria</taxon>
        <taxon>Pseudomonadati</taxon>
        <taxon>Pseudomonadota</taxon>
        <taxon>Alphaproteobacteria</taxon>
        <taxon>Rhodobacterales</taxon>
        <taxon>Paracoccaceae</taxon>
        <taxon>Pseudohalocynthiibacter</taxon>
    </lineage>
</organism>
<dbReference type="SUPFAM" id="SSF51735">
    <property type="entry name" value="NAD(P)-binding Rossmann-fold domains"/>
    <property type="match status" value="1"/>
</dbReference>
<reference evidence="14 15" key="1">
    <citation type="submission" date="2024-09" db="EMBL/GenBank/DDBJ databases">
        <authorList>
            <person name="Sun Q."/>
            <person name="Mori K."/>
        </authorList>
    </citation>
    <scope>NUCLEOTIDE SEQUENCE [LARGE SCALE GENOMIC DNA]</scope>
    <source>
        <strain evidence="14 15">CECT 8726</strain>
    </source>
</reference>
<evidence type="ECO:0000256" key="11">
    <source>
        <dbReference type="PIRNR" id="PIRNR000109"/>
    </source>
</evidence>
<evidence type="ECO:0000313" key="15">
    <source>
        <dbReference type="Proteomes" id="UP001589683"/>
    </source>
</evidence>
<dbReference type="SMART" id="SM01350">
    <property type="entry name" value="6PGD"/>
    <property type="match status" value="1"/>
</dbReference>
<comment type="pathway">
    <text evidence="2 11 12">Carbohydrate degradation; pentose phosphate pathway; D-ribulose 5-phosphate from D-glucose 6-phosphate (oxidative stage): step 3/3.</text>
</comment>
<evidence type="ECO:0000256" key="9">
    <source>
        <dbReference type="ARBA" id="ARBA00023126"/>
    </source>
</evidence>
<evidence type="ECO:0000256" key="4">
    <source>
        <dbReference type="ARBA" id="ARBA00011738"/>
    </source>
</evidence>
<dbReference type="InterPro" id="IPR006113">
    <property type="entry name" value="6PGDH_Gnd/GntZ"/>
</dbReference>
<evidence type="ECO:0000256" key="7">
    <source>
        <dbReference type="ARBA" id="ARBA00023002"/>
    </source>
</evidence>
<keyword evidence="15" id="KW-1185">Reference proteome</keyword>
<comment type="catalytic activity">
    <reaction evidence="10 11 12">
        <text>6-phospho-D-gluconate + NADP(+) = D-ribulose 5-phosphate + CO2 + NADPH</text>
        <dbReference type="Rhea" id="RHEA:10116"/>
        <dbReference type="ChEBI" id="CHEBI:16526"/>
        <dbReference type="ChEBI" id="CHEBI:57783"/>
        <dbReference type="ChEBI" id="CHEBI:58121"/>
        <dbReference type="ChEBI" id="CHEBI:58349"/>
        <dbReference type="ChEBI" id="CHEBI:58759"/>
        <dbReference type="EC" id="1.1.1.44"/>
    </reaction>
</comment>
<dbReference type="InterPro" id="IPR008927">
    <property type="entry name" value="6-PGluconate_DH-like_C_sf"/>
</dbReference>
<evidence type="ECO:0000259" key="13">
    <source>
        <dbReference type="SMART" id="SM01350"/>
    </source>
</evidence>
<dbReference type="InterPro" id="IPR036291">
    <property type="entry name" value="NAD(P)-bd_dom_sf"/>
</dbReference>
<evidence type="ECO:0000313" key="14">
    <source>
        <dbReference type="EMBL" id="MFB9231372.1"/>
    </source>
</evidence>
<keyword evidence="9 11" id="KW-0570">Pentose shunt</keyword>
<dbReference type="InterPro" id="IPR006114">
    <property type="entry name" value="6PGDH_C"/>
</dbReference>
<keyword evidence="11 12" id="KW-0521">NADP</keyword>
<dbReference type="PANTHER" id="PTHR11811">
    <property type="entry name" value="6-PHOSPHOGLUCONATE DEHYDROGENASE"/>
    <property type="match status" value="1"/>
</dbReference>
<name>A0ABV5JFT6_9RHOB</name>
<sequence length="472" mass="50145">MTKTNIGLVGLGTMGSALTLNIAEKGYPIAVTTRLASRTDEFLEKARKELGDAADKITGCGDSAEELVKALSTPRTIIFMVPAGQIVDDLIEQYKPLLAPGDTLVDAGNANFHNTRRRGEEMAASGMHFIGMGVSGGEDGARHGPSIMVGGDPESYAHVREMVEAISAKFEGAPCAEHLGPDGAGHFVKTVHNGIEYADMQLIAEVYGLLRDGEGKSVSEIGALFEGWSNGPLNSYLVEITAKVLAAIDSKTGDPAVDVILDRAGQKGTGRWTVIEALQLGQSASTIEAAVGARSWSSDIEARKTGTELLGGDIKDGTTLSEPILESALLVSRILAYAQGFQILSAASDKYDWNVDMARVAEIWRAGCIIRSALLDDISAAFRADLAHGNLLFAPAFAVRLENGVKALRALVASAVLRGIPVPAFSAALAWFDTMRQARGTTNLVQAQRDFFGAHGFERLDAEGAHHGPWWD</sequence>
<dbReference type="SUPFAM" id="SSF48179">
    <property type="entry name" value="6-phosphogluconate dehydrogenase C-terminal domain-like"/>
    <property type="match status" value="1"/>
</dbReference>
<evidence type="ECO:0000256" key="8">
    <source>
        <dbReference type="ARBA" id="ARBA00023064"/>
    </source>
</evidence>
<dbReference type="Gene3D" id="3.40.50.720">
    <property type="entry name" value="NAD(P)-binding Rossmann-like Domain"/>
    <property type="match status" value="1"/>
</dbReference>
<dbReference type="NCBIfam" id="NF006765">
    <property type="entry name" value="PRK09287.1"/>
    <property type="match status" value="1"/>
</dbReference>
<dbReference type="PROSITE" id="PS00461">
    <property type="entry name" value="6PGD"/>
    <property type="match status" value="1"/>
</dbReference>
<comment type="subunit">
    <text evidence="4 11">Homodimer.</text>
</comment>
<dbReference type="EMBL" id="JBHMEA010000016">
    <property type="protein sequence ID" value="MFB9231372.1"/>
    <property type="molecule type" value="Genomic_DNA"/>
</dbReference>
<evidence type="ECO:0000256" key="12">
    <source>
        <dbReference type="RuleBase" id="RU000485"/>
    </source>
</evidence>
<dbReference type="NCBIfam" id="TIGR00873">
    <property type="entry name" value="gnd"/>
    <property type="match status" value="1"/>
</dbReference>
<evidence type="ECO:0000256" key="5">
    <source>
        <dbReference type="ARBA" id="ARBA00013011"/>
    </source>
</evidence>
<dbReference type="InterPro" id="IPR006183">
    <property type="entry name" value="Pgluconate_DH"/>
</dbReference>
<dbReference type="Pfam" id="PF03446">
    <property type="entry name" value="NAD_binding_2"/>
    <property type="match status" value="1"/>
</dbReference>
<keyword evidence="8 12" id="KW-0311">Gluconate utilization</keyword>
<evidence type="ECO:0000256" key="10">
    <source>
        <dbReference type="ARBA" id="ARBA00048640"/>
    </source>
</evidence>
<dbReference type="RefSeq" id="WP_213888830.1">
    <property type="nucleotide sequence ID" value="NZ_JAGFNU010000005.1"/>
</dbReference>
<dbReference type="Proteomes" id="UP001589683">
    <property type="component" value="Unassembled WGS sequence"/>
</dbReference>
<gene>
    <name evidence="14" type="primary">gndA</name>
    <name evidence="14" type="ORF">ACFFUT_06175</name>
</gene>
<feature type="domain" description="6-phosphogluconate dehydrogenase C-terminal" evidence="13">
    <location>
        <begin position="185"/>
        <end position="471"/>
    </location>
</feature>
<evidence type="ECO:0000256" key="2">
    <source>
        <dbReference type="ARBA" id="ARBA00004874"/>
    </source>
</evidence>
<dbReference type="EC" id="1.1.1.44" evidence="5 11"/>
<dbReference type="InterPro" id="IPR006184">
    <property type="entry name" value="6PGdom_BS"/>
</dbReference>
<dbReference type="GO" id="GO:0004616">
    <property type="term" value="F:phosphogluconate dehydrogenase (decarboxylating) activity"/>
    <property type="evidence" value="ECO:0007669"/>
    <property type="project" value="UniProtKB-EC"/>
</dbReference>
<comment type="caution">
    <text evidence="14">The sequence shown here is derived from an EMBL/GenBank/DDBJ whole genome shotgun (WGS) entry which is preliminary data.</text>
</comment>
<dbReference type="InterPro" id="IPR013328">
    <property type="entry name" value="6PGD_dom2"/>
</dbReference>
<keyword evidence="7 11" id="KW-0560">Oxidoreductase</keyword>
<proteinExistence type="inferred from homology"/>
<evidence type="ECO:0000256" key="6">
    <source>
        <dbReference type="ARBA" id="ARBA00018193"/>
    </source>
</evidence>
<protein>
    <recommendedName>
        <fullName evidence="6 11">6-phosphogluconate dehydrogenase, decarboxylating</fullName>
        <ecNumber evidence="5 11">1.1.1.44</ecNumber>
    </recommendedName>
</protein>
<dbReference type="Pfam" id="PF00393">
    <property type="entry name" value="6PGD"/>
    <property type="match status" value="1"/>
</dbReference>
<evidence type="ECO:0000256" key="1">
    <source>
        <dbReference type="ARBA" id="ARBA00002526"/>
    </source>
</evidence>
<dbReference type="Gene3D" id="1.10.1040.10">
    <property type="entry name" value="N-(1-d-carboxylethyl)-l-norvaline Dehydrogenase, domain 2"/>
    <property type="match status" value="1"/>
</dbReference>